<dbReference type="InterPro" id="IPR019734">
    <property type="entry name" value="TPR_rpt"/>
</dbReference>
<dbReference type="Pfam" id="PF13424">
    <property type="entry name" value="TPR_12"/>
    <property type="match status" value="3"/>
</dbReference>
<dbReference type="SMART" id="SM00028">
    <property type="entry name" value="TPR"/>
    <property type="match status" value="7"/>
</dbReference>
<dbReference type="SMART" id="SM00530">
    <property type="entry name" value="HTH_XRE"/>
    <property type="match status" value="1"/>
</dbReference>
<dbReference type="Pfam" id="PF13374">
    <property type="entry name" value="TPR_10"/>
    <property type="match status" value="1"/>
</dbReference>
<dbReference type="AlphaFoldDB" id="A0A418MXW3"/>
<dbReference type="EMBL" id="QXEC01000005">
    <property type="protein sequence ID" value="RIV39745.1"/>
    <property type="molecule type" value="Genomic_DNA"/>
</dbReference>
<sequence>MTAAGRRYVLAALPRPDLPDGPTRALFDQLHELHHRAGWPSLRDMAREVGCSHTTISAAFSEPRIPRWGLLELIVETLGGDTAWFHQLWLAASRPAENLDAPTPSRPAPAPPALPAPPRELPADVVAFTGRAGAVADLDALLARAAGAPALTIAAISGTAGVGKTALAVHWAHRVADRFPDGQLYVDLRGYGPEPPVRAAQALETFLRVLGVSGPDIPHNLPERAARYRTLLAGRRVLVLLDNAHSVEQVRDLLPGSPSCFVVVTSRDTLPALVARHGATRTNLDLLASTEAHALLRTLVGSRVQADPAAADLLAARCARLPLALRIAAELAVARPRTALADLVRELDDEPRRLDLLAAGDDDHTAVRAVFSWSLRHLTVPSALAFTLLGLHPGADLDRRAVAALTGTDPATARGLIDSLLRAHLLDEVGGGRLGRHDLLHAYAAEQAARLDERVRRAARERLLSYYLATAGSAVQVAFPGATTPADDATAPVGFGSAAAAAFGTAAAAMAWLDAERSNLLTLARIDAEGSGSFSSALSATLAPYLDARAHYHDAVVLHGLARAAAHADGDLRAEGRAHARLSTVHRRLGDYREAITHGERALAVQREIDDRPSLGATLHQLGVAYWRLGRYADAVHRIEEALTHFRSYGDHGGQAAAAYGLGIAQFQLNDYPAAQAYHERALEIFRRIGDRTGEGRTHNNIGLVAQRLGRPERARQHYGRALRIAREVGNRTGEAVALINLADLDVEAGDPAQARQRYDTALVLSRHSGYRVGQADALRGLGVVLGQLGRVTDSIDHLVNAVDLCRELGEHETQVRALLDLGDAVRRAGQPDEAAVHYRAALDRSTESGDRHAQRRAREALAALPEPAAPPGGGDPPRTPVVRVPAEDAEVT</sequence>
<dbReference type="InterPro" id="IPR003593">
    <property type="entry name" value="AAA+_ATPase"/>
</dbReference>
<accession>A0A418MXW3</accession>
<dbReference type="InterPro" id="IPR001387">
    <property type="entry name" value="Cro/C1-type_HTH"/>
</dbReference>
<gene>
    <name evidence="3" type="ORF">D2L64_08045</name>
</gene>
<feature type="region of interest" description="Disordered" evidence="1">
    <location>
        <begin position="843"/>
        <end position="893"/>
    </location>
</feature>
<feature type="compositionally biased region" description="Pro residues" evidence="1">
    <location>
        <begin position="104"/>
        <end position="118"/>
    </location>
</feature>
<dbReference type="PANTHER" id="PTHR10098">
    <property type="entry name" value="RAPSYN-RELATED"/>
    <property type="match status" value="1"/>
</dbReference>
<dbReference type="GO" id="GO:0043531">
    <property type="term" value="F:ADP binding"/>
    <property type="evidence" value="ECO:0007669"/>
    <property type="project" value="InterPro"/>
</dbReference>
<dbReference type="InterPro" id="IPR027417">
    <property type="entry name" value="P-loop_NTPase"/>
</dbReference>
<reference evidence="3 4" key="1">
    <citation type="submission" date="2018-08" db="EMBL/GenBank/DDBJ databases">
        <title>Jishengella sp. nov., isolated from a root of Azadirachta indica A. Juss. var. siamensis Valenton.</title>
        <authorList>
            <person name="Kuncharoen N."/>
            <person name="Tanasupawat S."/>
            <person name="Kudo T."/>
            <person name="Ohkuma M."/>
        </authorList>
    </citation>
    <scope>NUCLEOTIDE SEQUENCE [LARGE SCALE GENOMIC DNA]</scope>
    <source>
        <strain evidence="3 4">AZ1-13</strain>
    </source>
</reference>
<organism evidence="3 4">
    <name type="scientific">Micromonospora radicis</name>
    <dbReference type="NCBI Taxonomy" id="1894971"/>
    <lineage>
        <taxon>Bacteria</taxon>
        <taxon>Bacillati</taxon>
        <taxon>Actinomycetota</taxon>
        <taxon>Actinomycetes</taxon>
        <taxon>Micromonosporales</taxon>
        <taxon>Micromonosporaceae</taxon>
        <taxon>Micromonospora</taxon>
    </lineage>
</organism>
<dbReference type="PANTHER" id="PTHR10098:SF108">
    <property type="entry name" value="TETRATRICOPEPTIDE REPEAT PROTEIN 28"/>
    <property type="match status" value="1"/>
</dbReference>
<protein>
    <submittedName>
        <fullName evidence="3">AfsR family transcriptional regulator</fullName>
    </submittedName>
</protein>
<dbReference type="SMART" id="SM00382">
    <property type="entry name" value="AAA"/>
    <property type="match status" value="1"/>
</dbReference>
<name>A0A418MXW3_9ACTN</name>
<evidence type="ECO:0000313" key="4">
    <source>
        <dbReference type="Proteomes" id="UP000283832"/>
    </source>
</evidence>
<evidence type="ECO:0000313" key="3">
    <source>
        <dbReference type="EMBL" id="RIV39745.1"/>
    </source>
</evidence>
<evidence type="ECO:0000256" key="1">
    <source>
        <dbReference type="SAM" id="MobiDB-lite"/>
    </source>
</evidence>
<feature type="domain" description="HTH cro/C1-type" evidence="2">
    <location>
        <begin position="41"/>
        <end position="85"/>
    </location>
</feature>
<dbReference type="Proteomes" id="UP000283832">
    <property type="component" value="Unassembled WGS sequence"/>
</dbReference>
<proteinExistence type="predicted"/>
<dbReference type="Gene3D" id="3.40.50.300">
    <property type="entry name" value="P-loop containing nucleotide triphosphate hydrolases"/>
    <property type="match status" value="1"/>
</dbReference>
<comment type="caution">
    <text evidence="3">The sequence shown here is derived from an EMBL/GenBank/DDBJ whole genome shotgun (WGS) entry which is preliminary data.</text>
</comment>
<keyword evidence="4" id="KW-1185">Reference proteome</keyword>
<feature type="compositionally biased region" description="Basic and acidic residues" evidence="1">
    <location>
        <begin position="843"/>
        <end position="860"/>
    </location>
</feature>
<evidence type="ECO:0000259" key="2">
    <source>
        <dbReference type="PROSITE" id="PS50943"/>
    </source>
</evidence>
<dbReference type="SUPFAM" id="SSF52540">
    <property type="entry name" value="P-loop containing nucleoside triphosphate hydrolases"/>
    <property type="match status" value="1"/>
</dbReference>
<dbReference type="PRINTS" id="PR00364">
    <property type="entry name" value="DISEASERSIST"/>
</dbReference>
<dbReference type="SUPFAM" id="SSF48452">
    <property type="entry name" value="TPR-like"/>
    <property type="match status" value="2"/>
</dbReference>
<dbReference type="InterPro" id="IPR011990">
    <property type="entry name" value="TPR-like_helical_dom_sf"/>
</dbReference>
<feature type="region of interest" description="Disordered" evidence="1">
    <location>
        <begin position="97"/>
        <end position="118"/>
    </location>
</feature>
<dbReference type="PROSITE" id="PS50943">
    <property type="entry name" value="HTH_CROC1"/>
    <property type="match status" value="1"/>
</dbReference>
<feature type="compositionally biased region" description="Pro residues" evidence="1">
    <location>
        <begin position="868"/>
        <end position="880"/>
    </location>
</feature>
<dbReference type="Gene3D" id="1.25.40.10">
    <property type="entry name" value="Tetratricopeptide repeat domain"/>
    <property type="match status" value="2"/>
</dbReference>
<dbReference type="OrthoDB" id="7628974at2"/>
<dbReference type="RefSeq" id="WP_119574073.1">
    <property type="nucleotide sequence ID" value="NZ_QXEC01000005.1"/>
</dbReference>